<dbReference type="EMBL" id="QXFX01003444">
    <property type="protein sequence ID" value="KAE9068974.1"/>
    <property type="molecule type" value="Genomic_DNA"/>
</dbReference>
<dbReference type="EMBL" id="QXGC01003433">
    <property type="protein sequence ID" value="KAE9175741.1"/>
    <property type="molecule type" value="Genomic_DNA"/>
</dbReference>
<evidence type="ECO:0008006" key="7">
    <source>
        <dbReference type="Google" id="ProtNLM"/>
    </source>
</evidence>
<evidence type="ECO:0000313" key="3">
    <source>
        <dbReference type="EMBL" id="KAE9175741.1"/>
    </source>
</evidence>
<dbReference type="EMBL" id="QXFW01001963">
    <property type="protein sequence ID" value="KAE8983672.1"/>
    <property type="molecule type" value="Genomic_DNA"/>
</dbReference>
<evidence type="ECO:0000313" key="4">
    <source>
        <dbReference type="Proteomes" id="UP000460718"/>
    </source>
</evidence>
<proteinExistence type="predicted"/>
<evidence type="ECO:0000313" key="1">
    <source>
        <dbReference type="EMBL" id="KAE8983672.1"/>
    </source>
</evidence>
<dbReference type="Proteomes" id="UP000488956">
    <property type="component" value="Unassembled WGS sequence"/>
</dbReference>
<name>A0A6A3IPM2_9STRA</name>
<comment type="caution">
    <text evidence="1">The sequence shown here is derived from an EMBL/GenBank/DDBJ whole genome shotgun (WGS) entry which is preliminary data.</text>
</comment>
<protein>
    <recommendedName>
        <fullName evidence="7">RxLR effector protein</fullName>
    </recommendedName>
</protein>
<accession>A0A6A3IPM2</accession>
<dbReference type="Proteomes" id="UP000460718">
    <property type="component" value="Unassembled WGS sequence"/>
</dbReference>
<reference evidence="4 5" key="1">
    <citation type="submission" date="2018-09" db="EMBL/GenBank/DDBJ databases">
        <title>Genomic investigation of the strawberry pathogen Phytophthora fragariae indicates pathogenicity is determined by transcriptional variation in three key races.</title>
        <authorList>
            <person name="Adams T.M."/>
            <person name="Armitage A.D."/>
            <person name="Sobczyk M.K."/>
            <person name="Bates H.J."/>
            <person name="Dunwell J.M."/>
            <person name="Nellist C.F."/>
            <person name="Harrison R.J."/>
        </authorList>
    </citation>
    <scope>NUCLEOTIDE SEQUENCE [LARGE SCALE GENOMIC DNA]</scope>
    <source>
        <strain evidence="3 5">BC-23</strain>
        <strain evidence="2 6">ONT-3</strain>
        <strain evidence="1 4">SCRP245</strain>
    </source>
</reference>
<evidence type="ECO:0000313" key="6">
    <source>
        <dbReference type="Proteomes" id="UP000488956"/>
    </source>
</evidence>
<dbReference type="Proteomes" id="UP000476176">
    <property type="component" value="Unassembled WGS sequence"/>
</dbReference>
<evidence type="ECO:0000313" key="5">
    <source>
        <dbReference type="Proteomes" id="UP000476176"/>
    </source>
</evidence>
<sequence length="170" mass="19093">MKLTEGEGYLLLSPQFTQWLKYVEKLNAKNPTNGTSVVSTLTAYYGETGLYRLIEAGIKNRKTEDLATKLQAEKIQHWVVKAKGPDDVFRVMALDIVHKDSILSNPGFSTWAKYVDAFNAKYPEHPTSMIPTLLNYFSDVALFKLIEVAENVMGTKSIATKLQEKMSKIG</sequence>
<evidence type="ECO:0000313" key="2">
    <source>
        <dbReference type="EMBL" id="KAE9068974.1"/>
    </source>
</evidence>
<dbReference type="AlphaFoldDB" id="A0A6A3IPM2"/>
<gene>
    <name evidence="3" type="ORF">PF004_g26294</name>
    <name evidence="2" type="ORF">PF010_g26843</name>
    <name evidence="1" type="ORF">PF011_g21080</name>
</gene>
<organism evidence="1 4">
    <name type="scientific">Phytophthora fragariae</name>
    <dbReference type="NCBI Taxonomy" id="53985"/>
    <lineage>
        <taxon>Eukaryota</taxon>
        <taxon>Sar</taxon>
        <taxon>Stramenopiles</taxon>
        <taxon>Oomycota</taxon>
        <taxon>Peronosporomycetes</taxon>
        <taxon>Peronosporales</taxon>
        <taxon>Peronosporaceae</taxon>
        <taxon>Phytophthora</taxon>
    </lineage>
</organism>